<proteinExistence type="predicted"/>
<accession>A0ABU2QZT0</accession>
<gene>
    <name evidence="1" type="ORF">RM698_13000</name>
</gene>
<reference evidence="2" key="1">
    <citation type="submission" date="2023-07" db="EMBL/GenBank/DDBJ databases">
        <title>30 novel species of actinomycetes from the DSMZ collection.</title>
        <authorList>
            <person name="Nouioui I."/>
        </authorList>
    </citation>
    <scope>NUCLEOTIDE SEQUENCE [LARGE SCALE GENOMIC DNA]</scope>
    <source>
        <strain evidence="2">DSM 41979</strain>
    </source>
</reference>
<dbReference type="EMBL" id="JAVRET010000024">
    <property type="protein sequence ID" value="MDT0409967.1"/>
    <property type="molecule type" value="Genomic_DNA"/>
</dbReference>
<dbReference type="RefSeq" id="WP_010264035.1">
    <property type="nucleotide sequence ID" value="NZ_JAVRET010000024.1"/>
</dbReference>
<sequence>MDPMPHLGIPRAEGMKWLAETAGNPTAVLRLWDRGETAALASVSTWRVVEAPLYPSIDALLAIRPTGNLGPVLGSSTDRLAWWLVGAGTATLLDAIPGAVVHPAGWTLDCPAPGVGAGGRTWLHPPYGTGLLTPARLLCAALLDARVMVR</sequence>
<name>A0ABU2QZT0_9ACTN</name>
<protein>
    <recommendedName>
        <fullName evidence="3">DNA primase/polymerase bifunctional N-terminal domain-containing protein</fullName>
    </recommendedName>
</protein>
<organism evidence="1 2">
    <name type="scientific">Streptomyces evansiae</name>
    <dbReference type="NCBI Taxonomy" id="3075535"/>
    <lineage>
        <taxon>Bacteria</taxon>
        <taxon>Bacillati</taxon>
        <taxon>Actinomycetota</taxon>
        <taxon>Actinomycetes</taxon>
        <taxon>Kitasatosporales</taxon>
        <taxon>Streptomycetaceae</taxon>
        <taxon>Streptomyces</taxon>
    </lineage>
</organism>
<dbReference type="Proteomes" id="UP001183610">
    <property type="component" value="Unassembled WGS sequence"/>
</dbReference>
<evidence type="ECO:0000313" key="2">
    <source>
        <dbReference type="Proteomes" id="UP001183610"/>
    </source>
</evidence>
<keyword evidence="2" id="KW-1185">Reference proteome</keyword>
<comment type="caution">
    <text evidence="1">The sequence shown here is derived from an EMBL/GenBank/DDBJ whole genome shotgun (WGS) entry which is preliminary data.</text>
</comment>
<evidence type="ECO:0000313" key="1">
    <source>
        <dbReference type="EMBL" id="MDT0409967.1"/>
    </source>
</evidence>
<evidence type="ECO:0008006" key="3">
    <source>
        <dbReference type="Google" id="ProtNLM"/>
    </source>
</evidence>